<evidence type="ECO:0000313" key="1">
    <source>
        <dbReference type="EMBL" id="MCG2613560.1"/>
    </source>
</evidence>
<name>A0ABS9KMP2_9BACT</name>
<protein>
    <submittedName>
        <fullName evidence="1">Uncharacterized protein</fullName>
    </submittedName>
</protein>
<accession>A0ABS9KMP2</accession>
<gene>
    <name evidence="1" type="ORF">LZZ85_04680</name>
</gene>
<evidence type="ECO:0000313" key="2">
    <source>
        <dbReference type="Proteomes" id="UP001165367"/>
    </source>
</evidence>
<comment type="caution">
    <text evidence="1">The sequence shown here is derived from an EMBL/GenBank/DDBJ whole genome shotgun (WGS) entry which is preliminary data.</text>
</comment>
<keyword evidence="2" id="KW-1185">Reference proteome</keyword>
<reference evidence="1" key="1">
    <citation type="submission" date="2022-01" db="EMBL/GenBank/DDBJ databases">
        <authorList>
            <person name="Jo J.-H."/>
            <person name="Im W.-T."/>
        </authorList>
    </citation>
    <scope>NUCLEOTIDE SEQUENCE</scope>
    <source>
        <strain evidence="1">NA20</strain>
    </source>
</reference>
<proteinExistence type="predicted"/>
<dbReference type="EMBL" id="JAKLTR010000002">
    <property type="protein sequence ID" value="MCG2613560.1"/>
    <property type="molecule type" value="Genomic_DNA"/>
</dbReference>
<dbReference type="Proteomes" id="UP001165367">
    <property type="component" value="Unassembled WGS sequence"/>
</dbReference>
<organism evidence="1 2">
    <name type="scientific">Terrimonas ginsenosidimutans</name>
    <dbReference type="NCBI Taxonomy" id="2908004"/>
    <lineage>
        <taxon>Bacteria</taxon>
        <taxon>Pseudomonadati</taxon>
        <taxon>Bacteroidota</taxon>
        <taxon>Chitinophagia</taxon>
        <taxon>Chitinophagales</taxon>
        <taxon>Chitinophagaceae</taxon>
        <taxon>Terrimonas</taxon>
    </lineage>
</organism>
<sequence>MYQRIKNENDLLHLNVGTLLIQYPLSGNATDELNLSSPDEFELYEVESVEKDSVRLLQLPSFEPGVQGKNTGATDAPALVLDSLVVKHTDTLVLEKNWWQEDY</sequence>
<dbReference type="RefSeq" id="WP_237868944.1">
    <property type="nucleotide sequence ID" value="NZ_JAKLTR010000002.1"/>
</dbReference>